<reference evidence="1 2" key="1">
    <citation type="submission" date="2016-04" db="EMBL/GenBank/DDBJ databases">
        <title>Genome analyses suggest a sexual origin of heterokaryosis in a supposedly ancient asexual fungus.</title>
        <authorList>
            <person name="Ropars J."/>
            <person name="Sedzielewska K."/>
            <person name="Noel J."/>
            <person name="Charron P."/>
            <person name="Farinelli L."/>
            <person name="Marton T."/>
            <person name="Kruger M."/>
            <person name="Pelin A."/>
            <person name="Brachmann A."/>
            <person name="Corradi N."/>
        </authorList>
    </citation>
    <scope>NUCLEOTIDE SEQUENCE [LARGE SCALE GENOMIC DNA]</scope>
    <source>
        <strain evidence="1 2">A5</strain>
    </source>
</reference>
<accession>A0A2N0ND45</accession>
<evidence type="ECO:0000313" key="1">
    <source>
        <dbReference type="EMBL" id="PKB92511.1"/>
    </source>
</evidence>
<evidence type="ECO:0000313" key="2">
    <source>
        <dbReference type="Proteomes" id="UP000232722"/>
    </source>
</evidence>
<protein>
    <submittedName>
        <fullName evidence="1">Uncharacterized protein</fullName>
    </submittedName>
</protein>
<gene>
    <name evidence="1" type="ORF">RhiirA5_444389</name>
</gene>
<sequence>MRNCTTEDVPPTYPTFSAILGVLVSNNNTQIPITAPATASTTTSATAVPTAASTVLSANTPTPIII</sequence>
<proteinExistence type="predicted"/>
<dbReference type="EMBL" id="LLXJ01010791">
    <property type="protein sequence ID" value="PKB92511.1"/>
    <property type="molecule type" value="Genomic_DNA"/>
</dbReference>
<comment type="caution">
    <text evidence="1">The sequence shown here is derived from an EMBL/GenBank/DDBJ whole genome shotgun (WGS) entry which is preliminary data.</text>
</comment>
<organism evidence="1 2">
    <name type="scientific">Rhizophagus irregularis</name>
    <dbReference type="NCBI Taxonomy" id="588596"/>
    <lineage>
        <taxon>Eukaryota</taxon>
        <taxon>Fungi</taxon>
        <taxon>Fungi incertae sedis</taxon>
        <taxon>Mucoromycota</taxon>
        <taxon>Glomeromycotina</taxon>
        <taxon>Glomeromycetes</taxon>
        <taxon>Glomerales</taxon>
        <taxon>Glomeraceae</taxon>
        <taxon>Rhizophagus</taxon>
    </lineage>
</organism>
<dbReference type="AlphaFoldDB" id="A0A2N0ND45"/>
<name>A0A2N0ND45_9GLOM</name>
<reference evidence="1 2" key="2">
    <citation type="submission" date="2017-09" db="EMBL/GenBank/DDBJ databases">
        <title>Extensive intraspecific genome diversity in a model arbuscular mycorrhizal fungus.</title>
        <authorList>
            <person name="Chen E.C."/>
            <person name="Morin E."/>
            <person name="Beaudet D."/>
            <person name="Noel J."/>
            <person name="Ndikumana S."/>
            <person name="Charron P."/>
            <person name="St-Onge C."/>
            <person name="Giorgi J."/>
            <person name="Grigoriev I.V."/>
            <person name="Roux C."/>
            <person name="Martin F.M."/>
            <person name="Corradi N."/>
        </authorList>
    </citation>
    <scope>NUCLEOTIDE SEQUENCE [LARGE SCALE GENOMIC DNA]</scope>
    <source>
        <strain evidence="1 2">A5</strain>
    </source>
</reference>
<dbReference type="Proteomes" id="UP000232722">
    <property type="component" value="Unassembled WGS sequence"/>
</dbReference>